<sequence length="529" mass="57015">MRKVRESIIGDDLAMTGPFGRRRVTYADFTASGRAVSFIEDFIRDHVLPWYANTHSDSSATGAQTTALREEARSAIRDAVGGGEDTVVIFTGSGATGAIDKLITILGLRLPAAPDDRPVVFLGPYEHHSNELPWRESICDVVTIPEDADGHVSLPALRAELVRHHARPLKLGSFSAASNVTGILTDTAAVTDLLHEHGALAFWDCAAAAPHGDVRMGDKDAMFLSPHKFAGGPGTPGVLVVRRALLRNRVPSVPGGGTVDYVSATDHHYIGDAAHREEGGTPAIVESVRAGLVFGLQQAVGVEAVREREQAVLRRALESWSAEPNLEVLGNADADRVAIVSLLVRGPSGKLLHHNYVVALLNDLYGIQARGGCSCAGPYGHRLLGIGPARSRWFRDEVLAGREGGKPGWVRISFDYTMSDAVVAYVIEAVRQVALRGWRLLPDYRFDPATGRWRHHRATEPRLSLAGLRYTADGVRRPLAEDTLPEAVLPAHLEDADRILGAAGGPEPGRVADGFEDAQWFELPSECSV</sequence>
<evidence type="ECO:0000313" key="3">
    <source>
        <dbReference type="EMBL" id="RSM47426.1"/>
    </source>
</evidence>
<accession>A0A428WWI0</accession>
<evidence type="ECO:0000313" key="4">
    <source>
        <dbReference type="Proteomes" id="UP000286716"/>
    </source>
</evidence>
<gene>
    <name evidence="3" type="ORF">DMA12_08835</name>
</gene>
<dbReference type="RefSeq" id="WP_051183871.1">
    <property type="nucleotide sequence ID" value="NZ_QHHU01000010.1"/>
</dbReference>
<dbReference type="EMBL" id="QHHU01000010">
    <property type="protein sequence ID" value="RSM47426.1"/>
    <property type="molecule type" value="Genomic_DNA"/>
</dbReference>
<dbReference type="AlphaFoldDB" id="A0A428WWI0"/>
<keyword evidence="4" id="KW-1185">Reference proteome</keyword>
<organism evidence="3 4">
    <name type="scientific">Amycolatopsis balhimycina DSM 5908</name>
    <dbReference type="NCBI Taxonomy" id="1081091"/>
    <lineage>
        <taxon>Bacteria</taxon>
        <taxon>Bacillati</taxon>
        <taxon>Actinomycetota</taxon>
        <taxon>Actinomycetes</taxon>
        <taxon>Pseudonocardiales</taxon>
        <taxon>Pseudonocardiaceae</taxon>
        <taxon>Amycolatopsis</taxon>
    </lineage>
</organism>
<dbReference type="InterPro" id="IPR000192">
    <property type="entry name" value="Aminotrans_V_dom"/>
</dbReference>
<dbReference type="Proteomes" id="UP000286716">
    <property type="component" value="Unassembled WGS sequence"/>
</dbReference>
<dbReference type="GO" id="GO:0008483">
    <property type="term" value="F:transaminase activity"/>
    <property type="evidence" value="ECO:0007669"/>
    <property type="project" value="UniProtKB-KW"/>
</dbReference>
<dbReference type="Gene3D" id="3.90.1150.10">
    <property type="entry name" value="Aspartate Aminotransferase, domain 1"/>
    <property type="match status" value="1"/>
</dbReference>
<proteinExistence type="predicted"/>
<keyword evidence="3" id="KW-0032">Aminotransferase</keyword>
<name>A0A428WWI0_AMYBA</name>
<evidence type="ECO:0000256" key="1">
    <source>
        <dbReference type="ARBA" id="ARBA00023194"/>
    </source>
</evidence>
<dbReference type="SUPFAM" id="SSF53383">
    <property type="entry name" value="PLP-dependent transferases"/>
    <property type="match status" value="1"/>
</dbReference>
<evidence type="ECO:0000259" key="2">
    <source>
        <dbReference type="Pfam" id="PF00266"/>
    </source>
</evidence>
<keyword evidence="3" id="KW-0808">Transferase</keyword>
<feature type="domain" description="Aminotransferase class V" evidence="2">
    <location>
        <begin position="30"/>
        <end position="417"/>
    </location>
</feature>
<reference evidence="3 4" key="1">
    <citation type="submission" date="2018-05" db="EMBL/GenBank/DDBJ databases">
        <title>Evolution of GPA BGCs.</title>
        <authorList>
            <person name="Waglechner N."/>
            <person name="Wright G.D."/>
        </authorList>
    </citation>
    <scope>NUCLEOTIDE SEQUENCE [LARGE SCALE GENOMIC DNA]</scope>
    <source>
        <strain evidence="3 4">DSM 5908</strain>
    </source>
</reference>
<dbReference type="GO" id="GO:0017000">
    <property type="term" value="P:antibiotic biosynthetic process"/>
    <property type="evidence" value="ECO:0007669"/>
    <property type="project" value="UniProtKB-KW"/>
</dbReference>
<dbReference type="OrthoDB" id="9804366at2"/>
<dbReference type="Gene3D" id="3.40.640.10">
    <property type="entry name" value="Type I PLP-dependent aspartate aminotransferase-like (Major domain)"/>
    <property type="match status" value="1"/>
</dbReference>
<protein>
    <submittedName>
        <fullName evidence="3">Aminotransferase class V-fold PLP-dependent enzyme</fullName>
    </submittedName>
</protein>
<dbReference type="Pfam" id="PF00266">
    <property type="entry name" value="Aminotran_5"/>
    <property type="match status" value="1"/>
</dbReference>
<dbReference type="InterPro" id="IPR015421">
    <property type="entry name" value="PyrdxlP-dep_Trfase_major"/>
</dbReference>
<dbReference type="PANTHER" id="PTHR43686">
    <property type="entry name" value="SULFURTRANSFERASE-RELATED"/>
    <property type="match status" value="1"/>
</dbReference>
<comment type="caution">
    <text evidence="3">The sequence shown here is derived from an EMBL/GenBank/DDBJ whole genome shotgun (WGS) entry which is preliminary data.</text>
</comment>
<dbReference type="InterPro" id="IPR015422">
    <property type="entry name" value="PyrdxlP-dep_Trfase_small"/>
</dbReference>
<dbReference type="PANTHER" id="PTHR43686:SF1">
    <property type="entry name" value="AMINOTRAN_5 DOMAIN-CONTAINING PROTEIN"/>
    <property type="match status" value="1"/>
</dbReference>
<keyword evidence="1" id="KW-0045">Antibiotic biosynthesis</keyword>
<dbReference type="InterPro" id="IPR015424">
    <property type="entry name" value="PyrdxlP-dep_Trfase"/>
</dbReference>